<dbReference type="OrthoDB" id="397241at2"/>
<sequence>MKRTNKIAILTSASSIALIGAAAIVLPILSSKKGMKITSDKTKNNFINYQISDLDSKKSILEVQDEADINLYFSTYGIMTFFNLVRLAMLSKSETHFLYTSKLLFQKSLNRDEFVTFLREKRELPKDETEAQKVQKNYKKSSVEDLDSLSDAEALEYFKRIIGTNPDKKINLFVNSDHFKDEIGYANLTTEYPNVTVIAIEDSLGTGNWVSNQYVPAVYNLYLDPENGNLLKNAPKYVDRLSQYLITNMYPKIISYFSDYDAVQSLKNKKIKNVKTFFEPEEGEKYSSKEIKDILFNARDRDSKRLSVTWWSKIIGLSWEKERDIVYVDTKINGKPSIIIIGTSYDSDLERIVYIASKYADEYNIYYKGHPGHNYNATWINQNLSPESIGNSLDFVNPITNEKETYVVQKGHIIRALETQIASEELTTYHVLDENPLRFNKWVLFTFLSGAINGINNGYNLPDDVLEIFIDGEKEPINKDNSLYSETIKELITNYVANKTVSLELKEESKNKDVNELNSNDFIATKNQGAKFYFDNIEILKVVSKELNQSEDATKITILLQATSNLPNNPENKTYTFEKSIEIPLNQ</sequence>
<protein>
    <submittedName>
        <fullName evidence="1">Uncharacterized protein</fullName>
    </submittedName>
</protein>
<dbReference type="KEGG" id="mpul:BLA55_01190"/>
<proteinExistence type="predicted"/>
<accession>A0A1L4FRQ5</accession>
<dbReference type="EMBL" id="CP017813">
    <property type="protein sequence ID" value="APJ38290.1"/>
    <property type="molecule type" value="Genomic_DNA"/>
</dbReference>
<name>A0A1L4FRQ5_9BACT</name>
<evidence type="ECO:0000313" key="1">
    <source>
        <dbReference type="EMBL" id="APJ38290.1"/>
    </source>
</evidence>
<gene>
    <name evidence="1" type="ORF">BLA55_01190</name>
</gene>
<evidence type="ECO:0000313" key="2">
    <source>
        <dbReference type="Proteomes" id="UP000184322"/>
    </source>
</evidence>
<organism evidence="1 2">
    <name type="scientific">Mycoplasmopsis pullorum</name>
    <dbReference type="NCBI Taxonomy" id="48003"/>
    <lineage>
        <taxon>Bacteria</taxon>
        <taxon>Bacillati</taxon>
        <taxon>Mycoplasmatota</taxon>
        <taxon>Mycoplasmoidales</taxon>
        <taxon>Metamycoplasmataceae</taxon>
        <taxon>Mycoplasmopsis</taxon>
    </lineage>
</organism>
<dbReference type="Proteomes" id="UP000184322">
    <property type="component" value="Chromosome"/>
</dbReference>
<dbReference type="RefSeq" id="WP_073372294.1">
    <property type="nucleotide sequence ID" value="NZ_CP017813.1"/>
</dbReference>
<reference evidence="2" key="1">
    <citation type="submission" date="2016-10" db="EMBL/GenBank/DDBJ databases">
        <authorList>
            <person name="Beylefeld A."/>
            <person name="Abolnik C."/>
        </authorList>
    </citation>
    <scope>NUCLEOTIDE SEQUENCE [LARGE SCALE GENOMIC DNA]</scope>
    <source>
        <strain evidence="2">B359_6</strain>
    </source>
</reference>
<dbReference type="AlphaFoldDB" id="A0A1L4FRQ5"/>
<keyword evidence="2" id="KW-1185">Reference proteome</keyword>